<sequence>MDDFDAAPRSSKRRRTGTYATRRRTLASSPPNFVDKTQKETRVAKSNSERRTGSKQKGWSTEGEQSIAVDKEETVEQEDEESAAEDTPRRSSDRRRNKAIIDGVADPVSDAPTHNATRVEIIDPSVRDGREHSYDEPGAPGPDDGHGDEDSTARPRSSNRIRRPSRRLELANAEPALPSSKRRKKSDGKPPVDSISTQPVSVTAASTLLSPQPKGILTPSRRGRGGRPGPRKSVAFEGTVDDDQRQIEEQLGFKDIALSTKKAGKRRSRDADSTEVVDPAQDREGLEDAGAPLVDEDAEDDASLLDEPFEINDIISGFHVSDVPPPGNGPSYPPEDEDPQLTNVKLQILSRITDTHSGGLSFSPSPVPSHLQTQYTTLHALLTATVASGESNSLLLLGSRGSGKSLLIRHALSNLAKTHGDDFHVVKLNGFFQTDDKLALREIWRQLGREMAVPEDETGEVSSYADTMASLLSLLSHPEELAADPDAMALDDDNNNNNNGTAERNTQGRVNHASKSVIFVLDEFDLFTTHPRQTLLYNLFDIAQARKAPIAVIGCSTRMDVVDCLEKRVKSRFSHRWLHIPSVKSLVAFEEVVRGVLCLPVEGKDALGATKEELGCRRRWNEYIKTQFLPASSTQAVMKKIFYGTKSIPDMLVTLHMPIATLSLPAENGVDGGDLSKSRPPIIADTTSSPPSLLDLLPHLPILHLSLLVSAARLETIYDVMAANFTLVHKQYTELLTRSKLQRSSSFSFSKAGAITGTGLRSWSRDTARAAWEDLAQWQFIVPHSGVGSASGAGRLGDEGVGGDGITSKMFRVDVTLDEIAWAIKKKFDAASTGETLMKWCKEV</sequence>
<feature type="domain" description="Origin recognition complex subunit 4 C-terminal" evidence="8">
    <location>
        <begin position="591"/>
        <end position="823"/>
    </location>
</feature>
<feature type="region of interest" description="Disordered" evidence="6">
    <location>
        <begin position="1"/>
        <end position="291"/>
    </location>
</feature>
<feature type="compositionally biased region" description="Acidic residues" evidence="6">
    <location>
        <begin position="75"/>
        <end position="84"/>
    </location>
</feature>
<dbReference type="Proteomes" id="UP000078343">
    <property type="component" value="Unassembled WGS sequence"/>
</dbReference>
<dbReference type="Pfam" id="PF13191">
    <property type="entry name" value="AAA_16"/>
    <property type="match status" value="1"/>
</dbReference>
<keyword evidence="10" id="KW-1185">Reference proteome</keyword>
<organism evidence="9 10">
    <name type="scientific">Fonsecaea erecta</name>
    <dbReference type="NCBI Taxonomy" id="1367422"/>
    <lineage>
        <taxon>Eukaryota</taxon>
        <taxon>Fungi</taxon>
        <taxon>Dikarya</taxon>
        <taxon>Ascomycota</taxon>
        <taxon>Pezizomycotina</taxon>
        <taxon>Eurotiomycetes</taxon>
        <taxon>Chaetothyriomycetidae</taxon>
        <taxon>Chaetothyriales</taxon>
        <taxon>Herpotrichiellaceae</taxon>
        <taxon>Fonsecaea</taxon>
    </lineage>
</organism>
<evidence type="ECO:0000313" key="9">
    <source>
        <dbReference type="EMBL" id="OAP59945.1"/>
    </source>
</evidence>
<feature type="compositionally biased region" description="Polar residues" evidence="6">
    <location>
        <begin position="55"/>
        <end position="64"/>
    </location>
</feature>
<evidence type="ECO:0000256" key="4">
    <source>
        <dbReference type="ARBA" id="ARBA00023125"/>
    </source>
</evidence>
<dbReference type="GO" id="GO:0006270">
    <property type="term" value="P:DNA replication initiation"/>
    <property type="evidence" value="ECO:0007669"/>
    <property type="project" value="TreeGrafter"/>
</dbReference>
<feature type="domain" description="Orc1-like AAA ATPase" evidence="7">
    <location>
        <begin position="373"/>
        <end position="553"/>
    </location>
</feature>
<protein>
    <submittedName>
        <fullName evidence="9">Uncharacterized protein</fullName>
    </submittedName>
</protein>
<keyword evidence="3" id="KW-0235">DNA replication</keyword>
<evidence type="ECO:0000256" key="2">
    <source>
        <dbReference type="ARBA" id="ARBA00005334"/>
    </source>
</evidence>
<dbReference type="InterPro" id="IPR016527">
    <property type="entry name" value="ORC4"/>
</dbReference>
<evidence type="ECO:0000256" key="6">
    <source>
        <dbReference type="SAM" id="MobiDB-lite"/>
    </source>
</evidence>
<name>A0A178ZLP1_9EURO</name>
<feature type="compositionally biased region" description="Polar residues" evidence="6">
    <location>
        <begin position="194"/>
        <end position="210"/>
    </location>
</feature>
<dbReference type="SUPFAM" id="SSF52540">
    <property type="entry name" value="P-loop containing nucleoside triphosphate hydrolases"/>
    <property type="match status" value="1"/>
</dbReference>
<keyword evidence="5" id="KW-0539">Nucleus</keyword>
<keyword evidence="4" id="KW-0238">DNA-binding</keyword>
<gene>
    <name evidence="9" type="ORF">AYL99_04947</name>
</gene>
<comment type="subcellular location">
    <subcellularLocation>
        <location evidence="1">Nucleus</location>
    </subcellularLocation>
</comment>
<feature type="compositionally biased region" description="Basic and acidic residues" evidence="6">
    <location>
        <begin position="242"/>
        <end position="252"/>
    </location>
</feature>
<accession>A0A178ZLP1</accession>
<dbReference type="Pfam" id="PF14629">
    <property type="entry name" value="ORC4_C"/>
    <property type="match status" value="1"/>
</dbReference>
<evidence type="ECO:0000256" key="1">
    <source>
        <dbReference type="ARBA" id="ARBA00004123"/>
    </source>
</evidence>
<dbReference type="GO" id="GO:0003688">
    <property type="term" value="F:DNA replication origin binding"/>
    <property type="evidence" value="ECO:0007669"/>
    <property type="project" value="TreeGrafter"/>
</dbReference>
<dbReference type="GO" id="GO:0005664">
    <property type="term" value="C:nuclear origin of replication recognition complex"/>
    <property type="evidence" value="ECO:0007669"/>
    <property type="project" value="TreeGrafter"/>
</dbReference>
<dbReference type="Gene3D" id="3.40.50.300">
    <property type="entry name" value="P-loop containing nucleotide triphosphate hydrolases"/>
    <property type="match status" value="1"/>
</dbReference>
<feature type="compositionally biased region" description="Basic residues" evidence="6">
    <location>
        <begin position="10"/>
        <end position="25"/>
    </location>
</feature>
<feature type="compositionally biased region" description="Basic and acidic residues" evidence="6">
    <location>
        <begin position="125"/>
        <end position="135"/>
    </location>
</feature>
<dbReference type="AlphaFoldDB" id="A0A178ZLP1"/>
<dbReference type="STRING" id="1367422.A0A178ZLP1"/>
<feature type="compositionally biased region" description="Basic and acidic residues" evidence="6">
    <location>
        <begin position="143"/>
        <end position="153"/>
    </location>
</feature>
<feature type="compositionally biased region" description="Low complexity" evidence="6">
    <location>
        <begin position="495"/>
        <end position="505"/>
    </location>
</feature>
<dbReference type="PANTHER" id="PTHR12087:SF0">
    <property type="entry name" value="ORIGIN RECOGNITION COMPLEX SUBUNIT 4"/>
    <property type="match status" value="1"/>
</dbReference>
<dbReference type="RefSeq" id="XP_018693312.1">
    <property type="nucleotide sequence ID" value="XM_018836459.1"/>
</dbReference>
<feature type="compositionally biased region" description="Basic and acidic residues" evidence="6">
    <location>
        <begin position="36"/>
        <end position="52"/>
    </location>
</feature>
<evidence type="ECO:0000313" key="10">
    <source>
        <dbReference type="Proteomes" id="UP000078343"/>
    </source>
</evidence>
<evidence type="ECO:0000259" key="7">
    <source>
        <dbReference type="Pfam" id="PF13191"/>
    </source>
</evidence>
<dbReference type="EMBL" id="LVYI01000004">
    <property type="protein sequence ID" value="OAP59945.1"/>
    <property type="molecule type" value="Genomic_DNA"/>
</dbReference>
<dbReference type="InterPro" id="IPR027417">
    <property type="entry name" value="P-loop_NTPase"/>
</dbReference>
<reference evidence="9 10" key="1">
    <citation type="submission" date="2016-04" db="EMBL/GenBank/DDBJ databases">
        <title>Draft genome of Fonsecaea erecta CBS 125763.</title>
        <authorList>
            <person name="Weiss V.A."/>
            <person name="Vicente V.A."/>
            <person name="Raittz R.T."/>
            <person name="Moreno L.F."/>
            <person name="De Souza E.M."/>
            <person name="Pedrosa F.O."/>
            <person name="Steffens M.B."/>
            <person name="Faoro H."/>
            <person name="Tadra-Sfeir M.Z."/>
            <person name="Najafzadeh M.J."/>
            <person name="Felipe M.S."/>
            <person name="Teixeira M."/>
            <person name="Sun J."/>
            <person name="Xi L."/>
            <person name="Gomes R."/>
            <person name="De Azevedo C.M."/>
            <person name="Salgado C.G."/>
            <person name="Da Silva M.B."/>
            <person name="Nascimento M.F."/>
            <person name="Queiroz-Telles F."/>
            <person name="Attili D.S."/>
            <person name="Gorbushina A."/>
        </authorList>
    </citation>
    <scope>NUCLEOTIDE SEQUENCE [LARGE SCALE GENOMIC DNA]</scope>
    <source>
        <strain evidence="9 10">CBS 125763</strain>
    </source>
</reference>
<dbReference type="OrthoDB" id="343623at2759"/>
<evidence type="ECO:0000256" key="5">
    <source>
        <dbReference type="ARBA" id="ARBA00023242"/>
    </source>
</evidence>
<proteinExistence type="inferred from homology"/>
<dbReference type="InterPro" id="IPR041664">
    <property type="entry name" value="AAA_16"/>
</dbReference>
<comment type="similarity">
    <text evidence="2">Belongs to the ORC4 family.</text>
</comment>
<evidence type="ECO:0000259" key="8">
    <source>
        <dbReference type="Pfam" id="PF14629"/>
    </source>
</evidence>
<comment type="caution">
    <text evidence="9">The sequence shown here is derived from an EMBL/GenBank/DDBJ whole genome shotgun (WGS) entry which is preliminary data.</text>
</comment>
<dbReference type="InterPro" id="IPR032705">
    <property type="entry name" value="ORC4_C"/>
</dbReference>
<dbReference type="PANTHER" id="PTHR12087">
    <property type="entry name" value="ORIGIN RECOGNITION COMPLEX SUBUNIT 4"/>
    <property type="match status" value="1"/>
</dbReference>
<feature type="region of interest" description="Disordered" evidence="6">
    <location>
        <begin position="487"/>
        <end position="507"/>
    </location>
</feature>
<dbReference type="GeneID" id="30009115"/>
<evidence type="ECO:0000256" key="3">
    <source>
        <dbReference type="ARBA" id="ARBA00022705"/>
    </source>
</evidence>